<dbReference type="SUPFAM" id="SSF102588">
    <property type="entry name" value="LmbE-like"/>
    <property type="match status" value="1"/>
</dbReference>
<evidence type="ECO:0000313" key="2">
    <source>
        <dbReference type="EMBL" id="OWQ86229.1"/>
    </source>
</evidence>
<evidence type="ECO:0000313" key="3">
    <source>
        <dbReference type="Proteomes" id="UP000197468"/>
    </source>
</evidence>
<dbReference type="InterPro" id="IPR024078">
    <property type="entry name" value="LmbE-like_dom_sf"/>
</dbReference>
<feature type="region of interest" description="Disordered" evidence="1">
    <location>
        <begin position="129"/>
        <end position="151"/>
    </location>
</feature>
<organism evidence="2 3">
    <name type="scientific">Roseateles aquatilis</name>
    <dbReference type="NCBI Taxonomy" id="431061"/>
    <lineage>
        <taxon>Bacteria</taxon>
        <taxon>Pseudomonadati</taxon>
        <taxon>Pseudomonadota</taxon>
        <taxon>Betaproteobacteria</taxon>
        <taxon>Burkholderiales</taxon>
        <taxon>Sphaerotilaceae</taxon>
        <taxon>Roseateles</taxon>
    </lineage>
</organism>
<evidence type="ECO:0008006" key="4">
    <source>
        <dbReference type="Google" id="ProtNLM"/>
    </source>
</evidence>
<proteinExistence type="predicted"/>
<sequence length="378" mass="39977">MRRRRPAAVRGRQPVGLAGDRRRAGRAAAAFRGRPGGHGAAARPDRAHGGEPASALPGRVLHDGRRDRCRAGRGCDPVDPGRAVSVSFLSSIASRRVLLLSPHADDVAYSIGGLVAQLTQRARLARSAQRSTHPGLIDHTGQAEGPRPAGLRGDGSHAGNADLRLLTVFGRSGWALPRSLRRAGADAVSTQRRQEDQAYCDRHGIAFDLLPVPDSALSGYDEVRELTAAPEDDARAPDAATLIGAVIARTAPQVVLAPCALGGHVDHRIVRDAACALEDSTAGFDLLFYEDVPYSATLGLADIERRLIADGLMPAATVSIDAVLDAKVDDMWAYRSQTSAPTVAQMLLHAGRVAGDTGGYAERLWRRATPAPEAARTP</sequence>
<dbReference type="Proteomes" id="UP000197468">
    <property type="component" value="Unassembled WGS sequence"/>
</dbReference>
<comment type="caution">
    <text evidence="2">The sequence shown here is derived from an EMBL/GenBank/DDBJ whole genome shotgun (WGS) entry which is preliminary data.</text>
</comment>
<evidence type="ECO:0000256" key="1">
    <source>
        <dbReference type="SAM" id="MobiDB-lite"/>
    </source>
</evidence>
<accession>A0A246J0T6</accession>
<feature type="region of interest" description="Disordered" evidence="1">
    <location>
        <begin position="1"/>
        <end position="64"/>
    </location>
</feature>
<name>A0A246J0T6_9BURK</name>
<protein>
    <recommendedName>
        <fullName evidence="4">PIG-L family deacetylase</fullName>
    </recommendedName>
</protein>
<dbReference type="InterPro" id="IPR003737">
    <property type="entry name" value="GlcNAc_PI_deacetylase-related"/>
</dbReference>
<dbReference type="Gene3D" id="3.40.50.10320">
    <property type="entry name" value="LmbE-like"/>
    <property type="match status" value="1"/>
</dbReference>
<gene>
    <name evidence="2" type="ORF">CDN99_20555</name>
</gene>
<keyword evidence="3" id="KW-1185">Reference proteome</keyword>
<dbReference type="Pfam" id="PF02585">
    <property type="entry name" value="PIG-L"/>
    <property type="match status" value="1"/>
</dbReference>
<dbReference type="EMBL" id="NIOF01000011">
    <property type="protein sequence ID" value="OWQ86229.1"/>
    <property type="molecule type" value="Genomic_DNA"/>
</dbReference>
<reference evidence="2 3" key="1">
    <citation type="journal article" date="2008" name="Int. J. Syst. Evol. Microbiol.">
        <title>Description of Roseateles aquatilis sp. nov. and Roseateles terrae sp. nov., in the class Betaproteobacteria, and emended description of the genus Roseateles.</title>
        <authorList>
            <person name="Gomila M."/>
            <person name="Bowien B."/>
            <person name="Falsen E."/>
            <person name="Moore E.R."/>
            <person name="Lalucat J."/>
        </authorList>
    </citation>
    <scope>NUCLEOTIDE SEQUENCE [LARGE SCALE GENOMIC DNA]</scope>
    <source>
        <strain evidence="2 3">CCUG 48205</strain>
    </source>
</reference>
<dbReference type="AlphaFoldDB" id="A0A246J0T6"/>